<feature type="compositionally biased region" description="Polar residues" evidence="7">
    <location>
        <begin position="345"/>
        <end position="358"/>
    </location>
</feature>
<feature type="region of interest" description="Disordered" evidence="7">
    <location>
        <begin position="317"/>
        <end position="440"/>
    </location>
</feature>
<feature type="region of interest" description="Disordered" evidence="7">
    <location>
        <begin position="1"/>
        <end position="24"/>
    </location>
</feature>
<feature type="coiled-coil region" evidence="6">
    <location>
        <begin position="194"/>
        <end position="221"/>
    </location>
</feature>
<keyword evidence="4" id="KW-0698">rRNA processing</keyword>
<evidence type="ECO:0000256" key="7">
    <source>
        <dbReference type="SAM" id="MobiDB-lite"/>
    </source>
</evidence>
<evidence type="ECO:0000256" key="6">
    <source>
        <dbReference type="SAM" id="Coils"/>
    </source>
</evidence>
<feature type="compositionally biased region" description="Polar residues" evidence="7">
    <location>
        <begin position="323"/>
        <end position="338"/>
    </location>
</feature>
<dbReference type="Pfam" id="PF03998">
    <property type="entry name" value="Utp11"/>
    <property type="match status" value="1"/>
</dbReference>
<dbReference type="Proteomes" id="UP001158576">
    <property type="component" value="Chromosome 2"/>
</dbReference>
<keyword evidence="10" id="KW-1185">Reference proteome</keyword>
<evidence type="ECO:0000259" key="8">
    <source>
        <dbReference type="PROSITE" id="PS50106"/>
    </source>
</evidence>
<dbReference type="SMART" id="SM00228">
    <property type="entry name" value="PDZ"/>
    <property type="match status" value="1"/>
</dbReference>
<sequence length="669" mass="76226">MASAFKKYQKSMAKPHRERSQPEFRQKLGFLEKKQDYKARATNFKNKQAKLLQLRQKAEFKNPDEFYFGMCSAKLVEGEHTALKEGLTKEEIALIETKDLKWLEKRIVMESRKIERLRKSVHIFETSKPVNQHIIFQDEDEEGIELAEQLETTEEMLGRTHNRLTKKQLEDLPQYKKEDYEQVKIERLKTQRELLDRMKRLEKLQNAKNELMRKEESREKKPEIKNAKLAKKYNFNERENSLKMFSKKKSKKKDSVVYSQDEQKRLSELAQAHGLSHAQTPSSFRNKVFGRKESKKSKIEISTPFAFQHVAQAVAGPEDRASIHSSGSNLSHDNSVVHTNKHNESTSSRSSMGDQQAQFVRPTRSASHASNHAHSTPSHLLPQRKDSIGHYSNVPSSYQRQPVPDTWSLASGIRPGNSNQSWKQSISSLHSAPFPSEQPDPYQRCYVKEKVYPKEIPVPPPDSTKLLGPRRKVVLTRRPDTGFGFSLRRSTISERDQTRRTVLFAEPGASGCGLLPGDRLLEINGVDVEHAQQEDAVAKIKAAGNSVTLTVQSIPELTELAVRKPDGIEKCHLLSEKNIAELSFAGSLVERGKPLRVDDDLPDELWEKGEKLWLIHRAGIASCRILPKEAPSGHLMDGKTKVRLEQDGSVLIVDEAATEPANHPDQERR</sequence>
<dbReference type="InterPro" id="IPR007144">
    <property type="entry name" value="SSU_processome_Utp11"/>
</dbReference>
<feature type="compositionally biased region" description="Basic residues" evidence="7">
    <location>
        <begin position="7"/>
        <end position="17"/>
    </location>
</feature>
<dbReference type="Gene3D" id="2.30.42.10">
    <property type="match status" value="1"/>
</dbReference>
<evidence type="ECO:0000256" key="3">
    <source>
        <dbReference type="ARBA" id="ARBA00020121"/>
    </source>
</evidence>
<accession>A0ABN7TBN6</accession>
<feature type="compositionally biased region" description="Polar residues" evidence="7">
    <location>
        <begin position="416"/>
        <end position="430"/>
    </location>
</feature>
<dbReference type="PANTHER" id="PTHR12838:SF0">
    <property type="entry name" value="U3 SMALL NUCLEOLAR RNA-ASSOCIATED PROTEIN 11-RELATED"/>
    <property type="match status" value="1"/>
</dbReference>
<proteinExistence type="inferred from homology"/>
<name>A0ABN7TBN6_OIKDI</name>
<protein>
    <recommendedName>
        <fullName evidence="3">Probable U3 small nucleolar RNA-associated protein 11</fullName>
    </recommendedName>
</protein>
<dbReference type="Pfam" id="PF00595">
    <property type="entry name" value="PDZ"/>
    <property type="match status" value="1"/>
</dbReference>
<evidence type="ECO:0000313" key="10">
    <source>
        <dbReference type="Proteomes" id="UP001158576"/>
    </source>
</evidence>
<dbReference type="EMBL" id="OU015567">
    <property type="protein sequence ID" value="CAG5111938.1"/>
    <property type="molecule type" value="Genomic_DNA"/>
</dbReference>
<organism evidence="9 10">
    <name type="scientific">Oikopleura dioica</name>
    <name type="common">Tunicate</name>
    <dbReference type="NCBI Taxonomy" id="34765"/>
    <lineage>
        <taxon>Eukaryota</taxon>
        <taxon>Metazoa</taxon>
        <taxon>Chordata</taxon>
        <taxon>Tunicata</taxon>
        <taxon>Appendicularia</taxon>
        <taxon>Copelata</taxon>
        <taxon>Oikopleuridae</taxon>
        <taxon>Oikopleura</taxon>
    </lineage>
</organism>
<gene>
    <name evidence="9" type="ORF">OKIOD_LOCUS14974</name>
</gene>
<dbReference type="InterPro" id="IPR036034">
    <property type="entry name" value="PDZ_sf"/>
</dbReference>
<evidence type="ECO:0000256" key="5">
    <source>
        <dbReference type="ARBA" id="ARBA00023242"/>
    </source>
</evidence>
<dbReference type="PANTHER" id="PTHR12838">
    <property type="entry name" value="U3 SMALL NUCLEOLAR RNA-ASSOCIATED PROTEIN 11"/>
    <property type="match status" value="1"/>
</dbReference>
<comment type="subcellular location">
    <subcellularLocation>
        <location evidence="1">Nucleus</location>
        <location evidence="1">Nucleolus</location>
    </subcellularLocation>
</comment>
<dbReference type="PROSITE" id="PS50106">
    <property type="entry name" value="PDZ"/>
    <property type="match status" value="1"/>
</dbReference>
<dbReference type="SUPFAM" id="SSF50156">
    <property type="entry name" value="PDZ domain-like"/>
    <property type="match status" value="1"/>
</dbReference>
<reference evidence="9 10" key="1">
    <citation type="submission" date="2021-04" db="EMBL/GenBank/DDBJ databases">
        <authorList>
            <person name="Bliznina A."/>
        </authorList>
    </citation>
    <scope>NUCLEOTIDE SEQUENCE [LARGE SCALE GENOMIC DNA]</scope>
</reference>
<feature type="compositionally biased region" description="Low complexity" evidence="7">
    <location>
        <begin position="365"/>
        <end position="379"/>
    </location>
</feature>
<evidence type="ECO:0000256" key="4">
    <source>
        <dbReference type="ARBA" id="ARBA00022552"/>
    </source>
</evidence>
<evidence type="ECO:0000313" key="9">
    <source>
        <dbReference type="EMBL" id="CAG5111938.1"/>
    </source>
</evidence>
<evidence type="ECO:0000256" key="2">
    <source>
        <dbReference type="ARBA" id="ARBA00008105"/>
    </source>
</evidence>
<dbReference type="InterPro" id="IPR001478">
    <property type="entry name" value="PDZ"/>
</dbReference>
<keyword evidence="5" id="KW-0539">Nucleus</keyword>
<comment type="similarity">
    <text evidence="2">Belongs to the UTP11 family.</text>
</comment>
<keyword evidence="6" id="KW-0175">Coiled coil</keyword>
<feature type="region of interest" description="Disordered" evidence="7">
    <location>
        <begin position="272"/>
        <end position="291"/>
    </location>
</feature>
<evidence type="ECO:0000256" key="1">
    <source>
        <dbReference type="ARBA" id="ARBA00004604"/>
    </source>
</evidence>
<feature type="domain" description="PDZ" evidence="8">
    <location>
        <begin position="472"/>
        <end position="555"/>
    </location>
</feature>